<dbReference type="InterPro" id="IPR000210">
    <property type="entry name" value="BTB/POZ_dom"/>
</dbReference>
<dbReference type="Gene3D" id="2.60.210.10">
    <property type="entry name" value="Apoptosis, Tumor Necrosis Factor Receptor Associated Protein 2, Chain A"/>
    <property type="match status" value="1"/>
</dbReference>
<dbReference type="Gene3D" id="3.30.710.10">
    <property type="entry name" value="Potassium Channel Kv1.1, Chain A"/>
    <property type="match status" value="1"/>
</dbReference>
<dbReference type="PROSITE" id="PS50097">
    <property type="entry name" value="BTB"/>
    <property type="match status" value="1"/>
</dbReference>
<evidence type="ECO:0008006" key="5">
    <source>
        <dbReference type="Google" id="ProtNLM"/>
    </source>
</evidence>
<dbReference type="CDD" id="cd18186">
    <property type="entry name" value="BTB_POZ_ZBTB_KLHL-like"/>
    <property type="match status" value="1"/>
</dbReference>
<evidence type="ECO:0000313" key="4">
    <source>
        <dbReference type="Proteomes" id="UP001497382"/>
    </source>
</evidence>
<dbReference type="InterPro" id="IPR011333">
    <property type="entry name" value="SKP1/BTB/POZ_sf"/>
</dbReference>
<dbReference type="Proteomes" id="UP001497382">
    <property type="component" value="Unassembled WGS sequence"/>
</dbReference>
<sequence length="521" mass="60154">MACKLDTNRKCFTFVWILENFEYCGQKTGQSLKSPTFIVDTIERTKWSLWICPRGYESESWISIFLCREEDSKGSAIIEIDYELAFLASDGSILASRNVYKDEFSKPQTYGFSEFHKREYVFSKRSTFLPQGMLTVRCRIWKDIGEVECNGQCIARTRISVERKTFLWKIHNFSSFGVGQEIIFRLKSTSDDNLIMSFIFFLHKYRRGKETTTRIKFVHSNPSITFSRFKPYLVDAKDNYVDCGQHEFSPPIRDQEAEKKGLSSIAQCKEFMLSLSKDTLMGNKRLYLPNDTLTLCCEYVFSSGIAYEGIEATTYGCPNFLTTSNAVPGNIKTSSVEKLNSDTSSDLKRDISSMLQDNFFCDVKLCTESETFPAHRFILSARSPVFRAMLKKDMKKKASDRIDIVDLKSDTVRRMLLYMYTDNLGELKWKSAFDLYIAAKKYEIMTLKEKCSSFLKVNLSLTNACKILLLADLHQDKELKSSAQDFILKNDNSIINSSEWKLLMKRSLQLAAETMLLRYKE</sequence>
<protein>
    <recommendedName>
        <fullName evidence="5">Speckle-type POZ protein</fullName>
    </recommendedName>
</protein>
<dbReference type="EMBL" id="CAXIEN010000350">
    <property type="protein sequence ID" value="CAL1294621.1"/>
    <property type="molecule type" value="Genomic_DNA"/>
</dbReference>
<dbReference type="InterPro" id="IPR002083">
    <property type="entry name" value="MATH/TRAF_dom"/>
</dbReference>
<reference evidence="3 4" key="1">
    <citation type="submission" date="2024-04" db="EMBL/GenBank/DDBJ databases">
        <authorList>
            <person name="Rising A."/>
            <person name="Reimegard J."/>
            <person name="Sonavane S."/>
            <person name="Akerstrom W."/>
            <person name="Nylinder S."/>
            <person name="Hedman E."/>
            <person name="Kallberg Y."/>
        </authorList>
    </citation>
    <scope>NUCLEOTIDE SEQUENCE [LARGE SCALE GENOMIC DNA]</scope>
</reference>
<dbReference type="SUPFAM" id="SSF49599">
    <property type="entry name" value="TRAF domain-like"/>
    <property type="match status" value="1"/>
</dbReference>
<dbReference type="SMART" id="SM00225">
    <property type="entry name" value="BTB"/>
    <property type="match status" value="1"/>
</dbReference>
<evidence type="ECO:0000259" key="2">
    <source>
        <dbReference type="PROSITE" id="PS50144"/>
    </source>
</evidence>
<dbReference type="AlphaFoldDB" id="A0AAV2BFL4"/>
<dbReference type="Pfam" id="PF00651">
    <property type="entry name" value="BTB"/>
    <property type="match status" value="1"/>
</dbReference>
<feature type="domain" description="MATH" evidence="2">
    <location>
        <begin position="11"/>
        <end position="140"/>
    </location>
</feature>
<organism evidence="3 4">
    <name type="scientific">Larinioides sclopetarius</name>
    <dbReference type="NCBI Taxonomy" id="280406"/>
    <lineage>
        <taxon>Eukaryota</taxon>
        <taxon>Metazoa</taxon>
        <taxon>Ecdysozoa</taxon>
        <taxon>Arthropoda</taxon>
        <taxon>Chelicerata</taxon>
        <taxon>Arachnida</taxon>
        <taxon>Araneae</taxon>
        <taxon>Araneomorphae</taxon>
        <taxon>Entelegynae</taxon>
        <taxon>Araneoidea</taxon>
        <taxon>Araneidae</taxon>
        <taxon>Larinioides</taxon>
    </lineage>
</organism>
<dbReference type="InterPro" id="IPR008974">
    <property type="entry name" value="TRAF-like"/>
</dbReference>
<dbReference type="Pfam" id="PF22486">
    <property type="entry name" value="MATH_2"/>
    <property type="match status" value="1"/>
</dbReference>
<proteinExistence type="predicted"/>
<dbReference type="PROSITE" id="PS50144">
    <property type="entry name" value="MATH"/>
    <property type="match status" value="1"/>
</dbReference>
<keyword evidence="4" id="KW-1185">Reference proteome</keyword>
<gene>
    <name evidence="3" type="ORF">LARSCL_LOCUS18825</name>
</gene>
<dbReference type="PANTHER" id="PTHR24413">
    <property type="entry name" value="SPECKLE-TYPE POZ PROTEIN"/>
    <property type="match status" value="1"/>
</dbReference>
<feature type="domain" description="BTB" evidence="1">
    <location>
        <begin position="361"/>
        <end position="428"/>
    </location>
</feature>
<evidence type="ECO:0000259" key="1">
    <source>
        <dbReference type="PROSITE" id="PS50097"/>
    </source>
</evidence>
<dbReference type="Gene3D" id="1.25.40.420">
    <property type="match status" value="1"/>
</dbReference>
<accession>A0AAV2BFL4</accession>
<dbReference type="GO" id="GO:0030163">
    <property type="term" value="P:protein catabolic process"/>
    <property type="evidence" value="ECO:0007669"/>
    <property type="project" value="UniProtKB-ARBA"/>
</dbReference>
<dbReference type="SUPFAM" id="SSF54695">
    <property type="entry name" value="POZ domain"/>
    <property type="match status" value="1"/>
</dbReference>
<name>A0AAV2BFL4_9ARAC</name>
<comment type="caution">
    <text evidence="3">The sequence shown here is derived from an EMBL/GenBank/DDBJ whole genome shotgun (WGS) entry which is preliminary data.</text>
</comment>
<evidence type="ECO:0000313" key="3">
    <source>
        <dbReference type="EMBL" id="CAL1294621.1"/>
    </source>
</evidence>